<dbReference type="InterPro" id="IPR019080">
    <property type="entry name" value="YqaJ_viral_recombinase"/>
</dbReference>
<dbReference type="GO" id="GO:0006281">
    <property type="term" value="P:DNA repair"/>
    <property type="evidence" value="ECO:0007669"/>
    <property type="project" value="UniProtKB-ARBA"/>
</dbReference>
<feature type="compositionally biased region" description="Basic and acidic residues" evidence="1">
    <location>
        <begin position="96"/>
        <end position="106"/>
    </location>
</feature>
<evidence type="ECO:0000313" key="4">
    <source>
        <dbReference type="Proteomes" id="UP000824782"/>
    </source>
</evidence>
<dbReference type="InterPro" id="IPR011335">
    <property type="entry name" value="Restrct_endonuc-II-like"/>
</dbReference>
<dbReference type="Proteomes" id="UP000824782">
    <property type="component" value="Unassembled WGS sequence"/>
</dbReference>
<dbReference type="EMBL" id="WNYA01000003">
    <property type="protein sequence ID" value="KAG8581728.1"/>
    <property type="molecule type" value="Genomic_DNA"/>
</dbReference>
<dbReference type="AlphaFoldDB" id="A0AAV7C9L5"/>
<dbReference type="Pfam" id="PF09588">
    <property type="entry name" value="YqaJ"/>
    <property type="match status" value="1"/>
</dbReference>
<feature type="compositionally biased region" description="Polar residues" evidence="1">
    <location>
        <begin position="40"/>
        <end position="52"/>
    </location>
</feature>
<protein>
    <recommendedName>
        <fullName evidence="2">YqaJ viral recombinase domain-containing protein</fullName>
    </recommendedName>
</protein>
<organism evidence="3 4">
    <name type="scientific">Engystomops pustulosus</name>
    <name type="common">Tungara frog</name>
    <name type="synonym">Physalaemus pustulosus</name>
    <dbReference type="NCBI Taxonomy" id="76066"/>
    <lineage>
        <taxon>Eukaryota</taxon>
        <taxon>Metazoa</taxon>
        <taxon>Chordata</taxon>
        <taxon>Craniata</taxon>
        <taxon>Vertebrata</taxon>
        <taxon>Euteleostomi</taxon>
        <taxon>Amphibia</taxon>
        <taxon>Batrachia</taxon>
        <taxon>Anura</taxon>
        <taxon>Neobatrachia</taxon>
        <taxon>Hyloidea</taxon>
        <taxon>Leptodactylidae</taxon>
        <taxon>Leiuperinae</taxon>
        <taxon>Engystomops</taxon>
    </lineage>
</organism>
<feature type="domain" description="YqaJ viral recombinase" evidence="2">
    <location>
        <begin position="141"/>
        <end position="304"/>
    </location>
</feature>
<proteinExistence type="predicted"/>
<sequence>MVPPEKKPSQKSVPGRSTQPAVNYTNLSEKRHPQGKGLQKTGTCAEFQQPQCASEPPKILNQQGAHPTARHKVTTGDSSNASRRATTGNGYRPTSKKSEATPDVPKRQATTPAVPVSGTQLSAGEIAKIERQTRGQRENPEWYSWRQNRITASLAHQISNSRFANQKTSAIPQSYLKAILGSAPHVQTAAMNWGIKNEKKAVNSYEKLASVSKGKEVQVEECGLFIHPTSNWLAASPDGIVKDRRTGETLNILEVKCPFKHREHTIREACKDRDFCLVLNGDSYTLKSKHAYYTQVQCQMAVTRISDADFVVYTKKETAVIPVKFDPEFWEAKESKLKRFYMEAVLPNVKHGGASPDDIRHKEAFTPEE</sequence>
<keyword evidence="4" id="KW-1185">Reference proteome</keyword>
<name>A0AAV7C9L5_ENGPU</name>
<reference evidence="3" key="1">
    <citation type="thesis" date="2020" institute="ProQuest LLC" country="789 East Eisenhower Parkway, Ann Arbor, MI, USA">
        <title>Comparative Genomics and Chromosome Evolution.</title>
        <authorList>
            <person name="Mudd A.B."/>
        </authorList>
    </citation>
    <scope>NUCLEOTIDE SEQUENCE</scope>
    <source>
        <strain evidence="3">237g6f4</strain>
        <tissue evidence="3">Blood</tissue>
    </source>
</reference>
<feature type="compositionally biased region" description="Basic and acidic residues" evidence="1">
    <location>
        <begin position="127"/>
        <end position="139"/>
    </location>
</feature>
<feature type="compositionally biased region" description="Polar residues" evidence="1">
    <location>
        <begin position="10"/>
        <end position="27"/>
    </location>
</feature>
<dbReference type="PANTHER" id="PTHR46609:SF8">
    <property type="entry name" value="YQAJ VIRAL RECOMBINASE DOMAIN-CONTAINING PROTEIN"/>
    <property type="match status" value="1"/>
</dbReference>
<evidence type="ECO:0000256" key="1">
    <source>
        <dbReference type="SAM" id="MobiDB-lite"/>
    </source>
</evidence>
<accession>A0AAV7C9L5</accession>
<dbReference type="InterPro" id="IPR011604">
    <property type="entry name" value="PDDEXK-like_dom_sf"/>
</dbReference>
<feature type="region of interest" description="Disordered" evidence="1">
    <location>
        <begin position="1"/>
        <end position="139"/>
    </location>
</feature>
<dbReference type="SUPFAM" id="SSF52980">
    <property type="entry name" value="Restriction endonuclease-like"/>
    <property type="match status" value="1"/>
</dbReference>
<dbReference type="InterPro" id="IPR051703">
    <property type="entry name" value="NF-kappa-B_Signaling_Reg"/>
</dbReference>
<dbReference type="CDD" id="cd22343">
    <property type="entry name" value="PDDEXK_lambda_exonuclease-like"/>
    <property type="match status" value="1"/>
</dbReference>
<feature type="compositionally biased region" description="Polar residues" evidence="1">
    <location>
        <begin position="75"/>
        <end position="89"/>
    </location>
</feature>
<comment type="caution">
    <text evidence="3">The sequence shown here is derived from an EMBL/GenBank/DDBJ whole genome shotgun (WGS) entry which is preliminary data.</text>
</comment>
<gene>
    <name evidence="3" type="ORF">GDO81_007780</name>
</gene>
<evidence type="ECO:0000313" key="3">
    <source>
        <dbReference type="EMBL" id="KAG8581728.1"/>
    </source>
</evidence>
<dbReference type="Gene3D" id="3.90.320.10">
    <property type="match status" value="1"/>
</dbReference>
<dbReference type="PANTHER" id="PTHR46609">
    <property type="entry name" value="EXONUCLEASE, PHAGE-TYPE/RECB, C-TERMINAL DOMAIN-CONTAINING PROTEIN"/>
    <property type="match status" value="1"/>
</dbReference>
<evidence type="ECO:0000259" key="2">
    <source>
        <dbReference type="Pfam" id="PF09588"/>
    </source>
</evidence>